<feature type="compositionally biased region" description="Polar residues" evidence="1">
    <location>
        <begin position="380"/>
        <end position="402"/>
    </location>
</feature>
<protein>
    <submittedName>
        <fullName evidence="2">Uncharacterized protein</fullName>
    </submittedName>
</protein>
<reference evidence="2" key="1">
    <citation type="submission" date="2021-02" db="EMBL/GenBank/DDBJ databases">
        <authorList>
            <person name="Nowell W R."/>
        </authorList>
    </citation>
    <scope>NUCLEOTIDE SEQUENCE</scope>
</reference>
<dbReference type="Proteomes" id="UP000663877">
    <property type="component" value="Unassembled WGS sequence"/>
</dbReference>
<organism evidence="2 5">
    <name type="scientific">Adineta steineri</name>
    <dbReference type="NCBI Taxonomy" id="433720"/>
    <lineage>
        <taxon>Eukaryota</taxon>
        <taxon>Metazoa</taxon>
        <taxon>Spiralia</taxon>
        <taxon>Gnathifera</taxon>
        <taxon>Rotifera</taxon>
        <taxon>Eurotatoria</taxon>
        <taxon>Bdelloidea</taxon>
        <taxon>Adinetida</taxon>
        <taxon>Adinetidae</taxon>
        <taxon>Adineta</taxon>
    </lineage>
</organism>
<evidence type="ECO:0000313" key="5">
    <source>
        <dbReference type="Proteomes" id="UP000663877"/>
    </source>
</evidence>
<sequence length="608" mass="69653">MSPILDSPNGCRKSITNLNTSYPILHLDRMKIKKHYDCFPEYIYNTAFGSLLTNLNCNNQPVDIDDNNSTSKTNNIDNQCTSSIQLYNNSACNNEQDIIKLLVDFLDEFLLYLSSIISYEKFQSQFQLQKIKDVFERVYQLRSTLLIHINNNYEHRINSTILDITSISSILHELATLIHSLDNEQQQQQIGTNTQYSQLSYNLEKIMKSCMDSINKCNHQQNLQSSIPSITPCINSTLPNTCLSPCNGCNMCEQWSILEQIKKTNEKDHIFGLVYGIKDENIRQKLGYRTGDHKSSSKIKQKFRKISKQKYGSNMLLNKDAKFDSNRGWTAGSPSNQASIQRQQSFLKSEQFSPLSNTNSDTDKSIKLHSIQDRLIISNSNGRITPHGTSSYTEQLPITSTTDPDKLHRTSSRLVQKLQSNIYKENDSKSNLSSPLSFQTSEYRIPSKTTYKIVPESNHSLSPISNKSINTHQSYENSSINGIDKANNVLSITQNNDKQSLNQNLISYETHSDNIDSSMMFTFNDQTPSSENMLNTNWKERLTSTERIEITPLEKNISSSISNKQYSTDDFNYDNYSEHQLSSSINNPMKENSKLIKLYYLLKILEYY</sequence>
<dbReference type="EMBL" id="CAJNOM010000033">
    <property type="protein sequence ID" value="CAF0865932.1"/>
    <property type="molecule type" value="Genomic_DNA"/>
</dbReference>
<keyword evidence="4" id="KW-1185">Reference proteome</keyword>
<proteinExistence type="predicted"/>
<dbReference type="AlphaFoldDB" id="A0A813PWN5"/>
<gene>
    <name evidence="2" type="ORF">BJG266_LOCUS2801</name>
    <name evidence="3" type="ORF">QVE165_LOCUS7631</name>
</gene>
<dbReference type="OrthoDB" id="10031862at2759"/>
<evidence type="ECO:0000313" key="4">
    <source>
        <dbReference type="Proteomes" id="UP000663832"/>
    </source>
</evidence>
<dbReference type="Proteomes" id="UP000663832">
    <property type="component" value="Unassembled WGS sequence"/>
</dbReference>
<evidence type="ECO:0000313" key="2">
    <source>
        <dbReference type="EMBL" id="CAF0757251.1"/>
    </source>
</evidence>
<evidence type="ECO:0000313" key="3">
    <source>
        <dbReference type="EMBL" id="CAF0865932.1"/>
    </source>
</evidence>
<comment type="caution">
    <text evidence="2">The sequence shown here is derived from an EMBL/GenBank/DDBJ whole genome shotgun (WGS) entry which is preliminary data.</text>
</comment>
<feature type="region of interest" description="Disordered" evidence="1">
    <location>
        <begin position="380"/>
        <end position="410"/>
    </location>
</feature>
<evidence type="ECO:0000256" key="1">
    <source>
        <dbReference type="SAM" id="MobiDB-lite"/>
    </source>
</evidence>
<dbReference type="EMBL" id="CAJNOI010000006">
    <property type="protein sequence ID" value="CAF0757251.1"/>
    <property type="molecule type" value="Genomic_DNA"/>
</dbReference>
<accession>A0A813PWN5</accession>
<name>A0A813PWN5_9BILA</name>